<evidence type="ECO:0000313" key="2">
    <source>
        <dbReference type="Proteomes" id="UP000530234"/>
    </source>
</evidence>
<gene>
    <name evidence="1" type="ORF">FOE67_24360</name>
</gene>
<dbReference type="EMBL" id="VKHS01000993">
    <property type="protein sequence ID" value="MBB0232529.1"/>
    <property type="molecule type" value="Genomic_DNA"/>
</dbReference>
<dbReference type="AlphaFoldDB" id="A0A7W3T7T2"/>
<dbReference type="RefSeq" id="WP_182667059.1">
    <property type="nucleotide sequence ID" value="NZ_VKHS01000993.1"/>
</dbReference>
<dbReference type="InterPro" id="IPR015947">
    <property type="entry name" value="PUA-like_sf"/>
</dbReference>
<sequence>MTPPARAPAEALIGTGPVQGLTVRQPRASAIAPLGKTIENRAKITTYTGWLLIHAAKRVDPDGCATPRATCPTSASAAPCSHSPA</sequence>
<proteinExistence type="predicted"/>
<protein>
    <submittedName>
        <fullName evidence="1">Uncharacterized protein</fullName>
    </submittedName>
</protein>
<accession>A0A7W3T7T2</accession>
<dbReference type="Proteomes" id="UP000530234">
    <property type="component" value="Unassembled WGS sequence"/>
</dbReference>
<organism evidence="1 2">
    <name type="scientific">Streptomyces calidiresistens</name>
    <dbReference type="NCBI Taxonomy" id="1485586"/>
    <lineage>
        <taxon>Bacteria</taxon>
        <taxon>Bacillati</taxon>
        <taxon>Actinomycetota</taxon>
        <taxon>Actinomycetes</taxon>
        <taxon>Kitasatosporales</taxon>
        <taxon>Streptomycetaceae</taxon>
        <taxon>Streptomyces</taxon>
    </lineage>
</organism>
<comment type="caution">
    <text evidence="1">The sequence shown here is derived from an EMBL/GenBank/DDBJ whole genome shotgun (WGS) entry which is preliminary data.</text>
</comment>
<dbReference type="SUPFAM" id="SSF88697">
    <property type="entry name" value="PUA domain-like"/>
    <property type="match status" value="1"/>
</dbReference>
<reference evidence="2" key="1">
    <citation type="submission" date="2019-10" db="EMBL/GenBank/DDBJ databases">
        <title>Streptomyces sp. nov., a novel actinobacterium isolated from alkaline environment.</title>
        <authorList>
            <person name="Golinska P."/>
        </authorList>
    </citation>
    <scope>NUCLEOTIDE SEQUENCE [LARGE SCALE GENOMIC DNA]</scope>
    <source>
        <strain evidence="2">DSM 42108</strain>
    </source>
</reference>
<name>A0A7W3T7T2_9ACTN</name>
<keyword evidence="2" id="KW-1185">Reference proteome</keyword>
<evidence type="ECO:0000313" key="1">
    <source>
        <dbReference type="EMBL" id="MBB0232529.1"/>
    </source>
</evidence>
<dbReference type="Gene3D" id="2.30.130.30">
    <property type="entry name" value="Hypothetical protein"/>
    <property type="match status" value="1"/>
</dbReference>